<evidence type="ECO:0000256" key="3">
    <source>
        <dbReference type="ARBA" id="ARBA00012095"/>
    </source>
</evidence>
<dbReference type="GO" id="GO:0019563">
    <property type="term" value="P:glycerol catabolic process"/>
    <property type="evidence" value="ECO:0007669"/>
    <property type="project" value="InterPro"/>
</dbReference>
<comment type="subunit">
    <text evidence="5">Homodimer. The dihydroxyacetone kinase complex is composed of a homodimer of DhaM, a homodimer of DhaK and the subunit DhaL.</text>
</comment>
<dbReference type="PROSITE" id="PS51096">
    <property type="entry name" value="PTS_EIIA_TYPE_4"/>
    <property type="match status" value="1"/>
</dbReference>
<evidence type="ECO:0000259" key="6">
    <source>
        <dbReference type="PROSITE" id="PS51096"/>
    </source>
</evidence>
<reference evidence="7 8" key="1">
    <citation type="submission" date="2016-02" db="EMBL/GenBank/DDBJ databases">
        <title>Draft Genome for Tepidibacillus decaturensis nov. sp. Strain Z9, an Anaerobic, Moderately Thermophilic and Heterotrophic Bacterium from Deep Subsurface of the Illinois Basin, USA.</title>
        <authorList>
            <person name="Dong Y."/>
            <person name="Chang J.Y."/>
            <person name="Sanford R."/>
            <person name="Fouke B.W."/>
        </authorList>
    </citation>
    <scope>NUCLEOTIDE SEQUENCE [LARGE SCALE GENOMIC DNA]</scope>
    <source>
        <strain evidence="7 8">Z9</strain>
    </source>
</reference>
<sequence>MNYVGIVLVSHSSELVSGLKKLLIQVAPQVPIAVAGGTNENEIGTSAEKIKEAIESVYSAKGVAVFVDLGSALMNTELALEWLEGFDNIKIVDAPIVEGAYAGAVASGMGCTLESVLYDASEAKNLVKI</sequence>
<evidence type="ECO:0000256" key="4">
    <source>
        <dbReference type="ARBA" id="ARBA00022679"/>
    </source>
</evidence>
<dbReference type="GO" id="GO:0016020">
    <property type="term" value="C:membrane"/>
    <property type="evidence" value="ECO:0007669"/>
    <property type="project" value="InterPro"/>
</dbReference>
<feature type="domain" description="PTS EIIA type-4" evidence="6">
    <location>
        <begin position="3"/>
        <end position="129"/>
    </location>
</feature>
<dbReference type="InterPro" id="IPR036662">
    <property type="entry name" value="PTS_EIIA_man-typ_sf"/>
</dbReference>
<dbReference type="GO" id="GO:0009401">
    <property type="term" value="P:phosphoenolpyruvate-dependent sugar phosphotransferase system"/>
    <property type="evidence" value="ECO:0007669"/>
    <property type="project" value="InterPro"/>
</dbReference>
<dbReference type="PANTHER" id="PTHR38594">
    <property type="entry name" value="PEP-DEPENDENT DIHYDROXYACETONE KINASE, PHOSPHORYL DONOR SUBUNIT DHAM"/>
    <property type="match status" value="1"/>
</dbReference>
<dbReference type="SUPFAM" id="SSF53062">
    <property type="entry name" value="PTS system fructose IIA component-like"/>
    <property type="match status" value="1"/>
</dbReference>
<evidence type="ECO:0000256" key="1">
    <source>
        <dbReference type="ARBA" id="ARBA00001113"/>
    </source>
</evidence>
<evidence type="ECO:0000313" key="8">
    <source>
        <dbReference type="Proteomes" id="UP000070352"/>
    </source>
</evidence>
<dbReference type="InterPro" id="IPR004701">
    <property type="entry name" value="PTS_EIIA_man-typ"/>
</dbReference>
<comment type="catalytic activity">
    <reaction evidence="1">
        <text>dihydroxyacetone + phosphoenolpyruvate = dihydroxyacetone phosphate + pyruvate</text>
        <dbReference type="Rhea" id="RHEA:18381"/>
        <dbReference type="ChEBI" id="CHEBI:15361"/>
        <dbReference type="ChEBI" id="CHEBI:16016"/>
        <dbReference type="ChEBI" id="CHEBI:57642"/>
        <dbReference type="ChEBI" id="CHEBI:58702"/>
        <dbReference type="EC" id="2.7.1.121"/>
    </reaction>
</comment>
<dbReference type="PANTHER" id="PTHR38594:SF1">
    <property type="entry name" value="PEP-DEPENDENT DIHYDROXYACETONE KINASE, PHOSPHORYL DONOR SUBUNIT DHAM"/>
    <property type="match status" value="1"/>
</dbReference>
<dbReference type="GO" id="GO:0047324">
    <property type="term" value="F:phosphoenolpyruvate-glycerone phosphotransferase activity"/>
    <property type="evidence" value="ECO:0007669"/>
    <property type="project" value="UniProtKB-EC"/>
</dbReference>
<dbReference type="EMBL" id="LSKU01000001">
    <property type="protein sequence ID" value="KXG44061.1"/>
    <property type="molecule type" value="Genomic_DNA"/>
</dbReference>
<keyword evidence="8" id="KW-1185">Reference proteome</keyword>
<proteinExistence type="predicted"/>
<evidence type="ECO:0000256" key="2">
    <source>
        <dbReference type="ARBA" id="ARBA00002788"/>
    </source>
</evidence>
<dbReference type="EC" id="2.7.1.121" evidence="3"/>
<dbReference type="STRING" id="1413211.U473_08610"/>
<accession>A0A135L543</accession>
<dbReference type="InterPro" id="IPR039643">
    <property type="entry name" value="DhaM"/>
</dbReference>
<dbReference type="Gene3D" id="3.40.50.510">
    <property type="entry name" value="Phosphotransferase system, mannose-type IIA component"/>
    <property type="match status" value="1"/>
</dbReference>
<dbReference type="InterPro" id="IPR012844">
    <property type="entry name" value="DhaM_N"/>
</dbReference>
<dbReference type="Pfam" id="PF03610">
    <property type="entry name" value="EIIA-man"/>
    <property type="match status" value="1"/>
</dbReference>
<dbReference type="AlphaFoldDB" id="A0A135L543"/>
<evidence type="ECO:0000313" key="7">
    <source>
        <dbReference type="EMBL" id="KXG44061.1"/>
    </source>
</evidence>
<organism evidence="7 8">
    <name type="scientific">Tepidibacillus decaturensis</name>
    <dbReference type="NCBI Taxonomy" id="1413211"/>
    <lineage>
        <taxon>Bacteria</taxon>
        <taxon>Bacillati</taxon>
        <taxon>Bacillota</taxon>
        <taxon>Bacilli</taxon>
        <taxon>Bacillales</taxon>
        <taxon>Bacillaceae</taxon>
        <taxon>Tepidibacillus</taxon>
    </lineage>
</organism>
<gene>
    <name evidence="7" type="ORF">U473_08610</name>
</gene>
<evidence type="ECO:0000256" key="5">
    <source>
        <dbReference type="ARBA" id="ARBA00046577"/>
    </source>
</evidence>
<dbReference type="NCBIfam" id="TIGR02364">
    <property type="entry name" value="dha_pts"/>
    <property type="match status" value="1"/>
</dbReference>
<keyword evidence="7" id="KW-0418">Kinase</keyword>
<comment type="caution">
    <text evidence="7">The sequence shown here is derived from an EMBL/GenBank/DDBJ whole genome shotgun (WGS) entry which is preliminary data.</text>
</comment>
<keyword evidence="4" id="KW-0808">Transferase</keyword>
<dbReference type="Proteomes" id="UP000070352">
    <property type="component" value="Unassembled WGS sequence"/>
</dbReference>
<comment type="function">
    <text evidence="2">Component of the dihydroxyacetone kinase complex, which is responsible for the phosphoenolpyruvate (PEP)-dependent phosphorylation of dihydroxyacetone. DhaM serves as the phosphoryl donor. Is phosphorylated by phosphoenolpyruvate in an EI- and HPr-dependent reaction, and a phosphorelay system on histidine residues finally leads to phosphoryl transfer to DhaL and dihydroxyacetone.</text>
</comment>
<dbReference type="RefSeq" id="WP_068725326.1">
    <property type="nucleotide sequence ID" value="NZ_LSKU01000001.1"/>
</dbReference>
<protein>
    <recommendedName>
        <fullName evidence="3">phosphoenolpyruvate--glycerone phosphotransferase</fullName>
        <ecNumber evidence="3">2.7.1.121</ecNumber>
    </recommendedName>
</protein>
<name>A0A135L543_9BACI</name>
<dbReference type="OrthoDB" id="7065393at2"/>